<dbReference type="PANTHER" id="PTHR42663">
    <property type="entry name" value="HYDROLASE C777.06C-RELATED-RELATED"/>
    <property type="match status" value="1"/>
</dbReference>
<sequence length="269" mass="30199">MKLTEEAVKNKIVFLGTAGARYAAFGLIRQAGGMWINIEGTNLHIDPGPGAFIYTHKKGLNPHWLSAIIVSHRHLDHCADVNHVIETITLGGKRKKGILLCPEDAISEDPVVLKFTRNNLQEIVIIKERLSKEIENANVSFPIKHVHGVETYGTIIRNKSNTTSVGYITDTKFFEKLIKAYSNVKVLIMNVTLKDPRPNIPHLSTVDAKMLIEGIKPEVAIMTHFGRTMVYAKPWEIAENLTDETGIRTIAAWDNMIFDLETLKPVKQR</sequence>
<gene>
    <name evidence="2" type="ORF">BLW93_02465</name>
</gene>
<dbReference type="Proteomes" id="UP000187408">
    <property type="component" value="Unassembled WGS sequence"/>
</dbReference>
<dbReference type="RefSeq" id="WP_076712537.1">
    <property type="nucleotide sequence ID" value="NZ_MOEN01000006.1"/>
</dbReference>
<protein>
    <submittedName>
        <fullName evidence="2">MBL fold metallo-hydrolase</fullName>
    </submittedName>
</protein>
<organism evidence="2 3">
    <name type="scientific">Desulfurobacterium indicum</name>
    <dbReference type="NCBI Taxonomy" id="1914305"/>
    <lineage>
        <taxon>Bacteria</taxon>
        <taxon>Pseudomonadati</taxon>
        <taxon>Aquificota</taxon>
        <taxon>Aquificia</taxon>
        <taxon>Desulfurobacteriales</taxon>
        <taxon>Desulfurobacteriaceae</taxon>
        <taxon>Desulfurobacterium</taxon>
    </lineage>
</organism>
<name>A0A1R1MMC4_9BACT</name>
<dbReference type="OrthoDB" id="9800940at2"/>
<evidence type="ECO:0000259" key="1">
    <source>
        <dbReference type="Pfam" id="PF12706"/>
    </source>
</evidence>
<dbReference type="InterPro" id="IPR036866">
    <property type="entry name" value="RibonucZ/Hydroxyglut_hydro"/>
</dbReference>
<dbReference type="InterPro" id="IPR001279">
    <property type="entry name" value="Metallo-B-lactamas"/>
</dbReference>
<proteinExistence type="predicted"/>
<reference evidence="2" key="1">
    <citation type="submission" date="2016-10" db="EMBL/GenBank/DDBJ databases">
        <title>Genome sequence of a sulfur-reducing bacterium Desulfurobacterium indicum K6013.</title>
        <authorList>
            <person name="Cao J."/>
            <person name="Shao Z."/>
            <person name="Alain K."/>
            <person name="Jebbar M."/>
        </authorList>
    </citation>
    <scope>NUCLEOTIDE SEQUENCE [LARGE SCALE GENOMIC DNA]</scope>
    <source>
        <strain evidence="2">K6013</strain>
    </source>
</reference>
<comment type="caution">
    <text evidence="2">The sequence shown here is derived from an EMBL/GenBank/DDBJ whole genome shotgun (WGS) entry which is preliminary data.</text>
</comment>
<dbReference type="Pfam" id="PF12706">
    <property type="entry name" value="Lactamase_B_2"/>
    <property type="match status" value="1"/>
</dbReference>
<dbReference type="SUPFAM" id="SSF56281">
    <property type="entry name" value="Metallo-hydrolase/oxidoreductase"/>
    <property type="match status" value="1"/>
</dbReference>
<dbReference type="CDD" id="cd07741">
    <property type="entry name" value="metallo-hydrolase-like_MBL-fold"/>
    <property type="match status" value="1"/>
</dbReference>
<dbReference type="AlphaFoldDB" id="A0A1R1MMC4"/>
<evidence type="ECO:0000313" key="3">
    <source>
        <dbReference type="Proteomes" id="UP000187408"/>
    </source>
</evidence>
<accession>A0A1R1MMC4</accession>
<dbReference type="GO" id="GO:0016787">
    <property type="term" value="F:hydrolase activity"/>
    <property type="evidence" value="ECO:0007669"/>
    <property type="project" value="UniProtKB-KW"/>
</dbReference>
<dbReference type="EMBL" id="MOEN01000006">
    <property type="protein sequence ID" value="OMH40927.1"/>
    <property type="molecule type" value="Genomic_DNA"/>
</dbReference>
<keyword evidence="2" id="KW-0378">Hydrolase</keyword>
<feature type="domain" description="Metallo-beta-lactamase" evidence="1">
    <location>
        <begin position="41"/>
        <end position="225"/>
    </location>
</feature>
<dbReference type="PANTHER" id="PTHR42663:SF6">
    <property type="entry name" value="HYDROLASE C777.06C-RELATED"/>
    <property type="match status" value="1"/>
</dbReference>
<keyword evidence="3" id="KW-1185">Reference proteome</keyword>
<dbReference type="STRING" id="1914305.BLW93_02465"/>
<evidence type="ECO:0000313" key="2">
    <source>
        <dbReference type="EMBL" id="OMH40927.1"/>
    </source>
</evidence>
<dbReference type="Gene3D" id="3.60.15.10">
    <property type="entry name" value="Ribonuclease Z/Hydroxyacylglutathione hydrolase-like"/>
    <property type="match status" value="1"/>
</dbReference>